<keyword evidence="3" id="KW-1185">Reference proteome</keyword>
<reference evidence="2 3" key="1">
    <citation type="submission" date="2019-03" db="EMBL/GenBank/DDBJ databases">
        <title>First draft genome of Liparis tanakae, snailfish: a comprehensive survey of snailfish specific genes.</title>
        <authorList>
            <person name="Kim W."/>
            <person name="Song I."/>
            <person name="Jeong J.-H."/>
            <person name="Kim D."/>
            <person name="Kim S."/>
            <person name="Ryu S."/>
            <person name="Song J.Y."/>
            <person name="Lee S.K."/>
        </authorList>
    </citation>
    <scope>NUCLEOTIDE SEQUENCE [LARGE SCALE GENOMIC DNA]</scope>
    <source>
        <tissue evidence="2">Muscle</tissue>
    </source>
</reference>
<proteinExistence type="predicted"/>
<evidence type="ECO:0000256" key="1">
    <source>
        <dbReference type="SAM" id="MobiDB-lite"/>
    </source>
</evidence>
<accession>A0A4Z2F6L9</accession>
<comment type="caution">
    <text evidence="2">The sequence shown here is derived from an EMBL/GenBank/DDBJ whole genome shotgun (WGS) entry which is preliminary data.</text>
</comment>
<dbReference type="AlphaFoldDB" id="A0A4Z2F6L9"/>
<dbReference type="Proteomes" id="UP000314294">
    <property type="component" value="Unassembled WGS sequence"/>
</dbReference>
<dbReference type="EMBL" id="SRLO01001576">
    <property type="protein sequence ID" value="TNN36758.1"/>
    <property type="molecule type" value="Genomic_DNA"/>
</dbReference>
<name>A0A4Z2F6L9_9TELE</name>
<sequence>MKLWAASLQDPAPSGMFLKRLGSSVLARSFLPGPVPHPRTYYPNKQCTSTPSSSPRSHLFNPITDLMEGLFSYCPTVMIRVLTSALQIHLGCIDSMERQTQINPTVPTPTAHPPPGEKDESASLALRTSGDGRSQKKNGVIY</sequence>
<evidence type="ECO:0000313" key="3">
    <source>
        <dbReference type="Proteomes" id="UP000314294"/>
    </source>
</evidence>
<gene>
    <name evidence="2" type="ORF">EYF80_053080</name>
</gene>
<protein>
    <submittedName>
        <fullName evidence="2">Uncharacterized protein</fullName>
    </submittedName>
</protein>
<organism evidence="2 3">
    <name type="scientific">Liparis tanakae</name>
    <name type="common">Tanaka's snailfish</name>
    <dbReference type="NCBI Taxonomy" id="230148"/>
    <lineage>
        <taxon>Eukaryota</taxon>
        <taxon>Metazoa</taxon>
        <taxon>Chordata</taxon>
        <taxon>Craniata</taxon>
        <taxon>Vertebrata</taxon>
        <taxon>Euteleostomi</taxon>
        <taxon>Actinopterygii</taxon>
        <taxon>Neopterygii</taxon>
        <taxon>Teleostei</taxon>
        <taxon>Neoteleostei</taxon>
        <taxon>Acanthomorphata</taxon>
        <taxon>Eupercaria</taxon>
        <taxon>Perciformes</taxon>
        <taxon>Cottioidei</taxon>
        <taxon>Cottales</taxon>
        <taxon>Liparidae</taxon>
        <taxon>Liparis</taxon>
    </lineage>
</organism>
<feature type="region of interest" description="Disordered" evidence="1">
    <location>
        <begin position="100"/>
        <end position="142"/>
    </location>
</feature>
<evidence type="ECO:0000313" key="2">
    <source>
        <dbReference type="EMBL" id="TNN36758.1"/>
    </source>
</evidence>